<dbReference type="Gene3D" id="1.25.40.10">
    <property type="entry name" value="Tetratricopeptide repeat domain"/>
    <property type="match status" value="1"/>
</dbReference>
<name>A0A4R3Z9A1_9FIRM</name>
<dbReference type="EMBL" id="SMCQ01000006">
    <property type="protein sequence ID" value="TCW00767.1"/>
    <property type="molecule type" value="Genomic_DNA"/>
</dbReference>
<dbReference type="RefSeq" id="WP_066446891.1">
    <property type="nucleotide sequence ID" value="NZ_CAUWFI010000019.1"/>
</dbReference>
<keyword evidence="2" id="KW-1185">Reference proteome</keyword>
<proteinExistence type="predicted"/>
<comment type="caution">
    <text evidence="1">The sequence shown here is derived from an EMBL/GenBank/DDBJ whole genome shotgun (WGS) entry which is preliminary data.</text>
</comment>
<dbReference type="Proteomes" id="UP000295515">
    <property type="component" value="Unassembled WGS sequence"/>
</dbReference>
<reference evidence="1 2" key="1">
    <citation type="submission" date="2019-03" db="EMBL/GenBank/DDBJ databases">
        <title>Genomic Encyclopedia of Type Strains, Phase IV (KMG-IV): sequencing the most valuable type-strain genomes for metagenomic binning, comparative biology and taxonomic classification.</title>
        <authorList>
            <person name="Goeker M."/>
        </authorList>
    </citation>
    <scope>NUCLEOTIDE SEQUENCE [LARGE SCALE GENOMIC DNA]</scope>
    <source>
        <strain evidence="1 2">DSM 29487</strain>
    </source>
</reference>
<sequence>MKAHQDLEEYQTLEKLSQEIRAILDDEQVCLNKIKEALVLYPDAPQPQNLLGILAETKEDKVLAMKHYRAAWALAPYYRPSRENIDRLVDMHYYKHYYFCDQDVDEKDRQKETIKFNMLRRKLG</sequence>
<accession>A0A4R3Z9A1</accession>
<dbReference type="InterPro" id="IPR011990">
    <property type="entry name" value="TPR-like_helical_dom_sf"/>
</dbReference>
<evidence type="ECO:0000313" key="1">
    <source>
        <dbReference type="EMBL" id="TCW00767.1"/>
    </source>
</evidence>
<gene>
    <name evidence="1" type="ORF">EDD60_106108</name>
</gene>
<organism evidence="1 2">
    <name type="scientific">Longibaculum muris</name>
    <dbReference type="NCBI Taxonomy" id="1796628"/>
    <lineage>
        <taxon>Bacteria</taxon>
        <taxon>Bacillati</taxon>
        <taxon>Bacillota</taxon>
        <taxon>Erysipelotrichia</taxon>
        <taxon>Erysipelotrichales</taxon>
        <taxon>Coprobacillaceae</taxon>
        <taxon>Longibaculum</taxon>
    </lineage>
</organism>
<protein>
    <recommendedName>
        <fullName evidence="3">Tetratricopeptide repeat protein</fullName>
    </recommendedName>
</protein>
<dbReference type="SUPFAM" id="SSF48452">
    <property type="entry name" value="TPR-like"/>
    <property type="match status" value="1"/>
</dbReference>
<evidence type="ECO:0000313" key="2">
    <source>
        <dbReference type="Proteomes" id="UP000295515"/>
    </source>
</evidence>
<dbReference type="AlphaFoldDB" id="A0A4R3Z9A1"/>
<evidence type="ECO:0008006" key="3">
    <source>
        <dbReference type="Google" id="ProtNLM"/>
    </source>
</evidence>
<dbReference type="GeneID" id="98915066"/>